<dbReference type="InParanoid" id="A0A5C3P7W7"/>
<protein>
    <submittedName>
        <fullName evidence="2">Uncharacterized protein</fullName>
    </submittedName>
</protein>
<evidence type="ECO:0000256" key="1">
    <source>
        <dbReference type="SAM" id="MobiDB-lite"/>
    </source>
</evidence>
<dbReference type="AlphaFoldDB" id="A0A5C3P7W7"/>
<dbReference type="STRING" id="1314778.A0A5C3P7W7"/>
<feature type="non-terminal residue" evidence="2">
    <location>
        <position position="132"/>
    </location>
</feature>
<feature type="region of interest" description="Disordered" evidence="1">
    <location>
        <begin position="1"/>
        <end position="40"/>
    </location>
</feature>
<sequence>MVEKITVKSEERRQRRRGDANSSRGRRREARGTFSPRHPQYETHVLRKQTVWVIPVVLGDRIARHDRTEEEREEWARTMTIMFIPWRSPTDLKGTEETWSAAFDRQRHKISPGHHEVIRNMNVLSECRDARD</sequence>
<feature type="compositionally biased region" description="Basic and acidic residues" evidence="1">
    <location>
        <begin position="1"/>
        <end position="19"/>
    </location>
</feature>
<organism evidence="2 3">
    <name type="scientific">Polyporus arcularius HHB13444</name>
    <dbReference type="NCBI Taxonomy" id="1314778"/>
    <lineage>
        <taxon>Eukaryota</taxon>
        <taxon>Fungi</taxon>
        <taxon>Dikarya</taxon>
        <taxon>Basidiomycota</taxon>
        <taxon>Agaricomycotina</taxon>
        <taxon>Agaricomycetes</taxon>
        <taxon>Polyporales</taxon>
        <taxon>Polyporaceae</taxon>
        <taxon>Polyporus</taxon>
    </lineage>
</organism>
<name>A0A5C3P7W7_9APHY</name>
<dbReference type="EMBL" id="ML211280">
    <property type="protein sequence ID" value="TFK85007.1"/>
    <property type="molecule type" value="Genomic_DNA"/>
</dbReference>
<reference evidence="2 3" key="1">
    <citation type="journal article" date="2019" name="Nat. Ecol. Evol.">
        <title>Megaphylogeny resolves global patterns of mushroom evolution.</title>
        <authorList>
            <person name="Varga T."/>
            <person name="Krizsan K."/>
            <person name="Foldi C."/>
            <person name="Dima B."/>
            <person name="Sanchez-Garcia M."/>
            <person name="Sanchez-Ramirez S."/>
            <person name="Szollosi G.J."/>
            <person name="Szarkandi J.G."/>
            <person name="Papp V."/>
            <person name="Albert L."/>
            <person name="Andreopoulos W."/>
            <person name="Angelini C."/>
            <person name="Antonin V."/>
            <person name="Barry K.W."/>
            <person name="Bougher N.L."/>
            <person name="Buchanan P."/>
            <person name="Buyck B."/>
            <person name="Bense V."/>
            <person name="Catcheside P."/>
            <person name="Chovatia M."/>
            <person name="Cooper J."/>
            <person name="Damon W."/>
            <person name="Desjardin D."/>
            <person name="Finy P."/>
            <person name="Geml J."/>
            <person name="Haridas S."/>
            <person name="Hughes K."/>
            <person name="Justo A."/>
            <person name="Karasinski D."/>
            <person name="Kautmanova I."/>
            <person name="Kiss B."/>
            <person name="Kocsube S."/>
            <person name="Kotiranta H."/>
            <person name="LaButti K.M."/>
            <person name="Lechner B.E."/>
            <person name="Liimatainen K."/>
            <person name="Lipzen A."/>
            <person name="Lukacs Z."/>
            <person name="Mihaltcheva S."/>
            <person name="Morgado L.N."/>
            <person name="Niskanen T."/>
            <person name="Noordeloos M.E."/>
            <person name="Ohm R.A."/>
            <person name="Ortiz-Santana B."/>
            <person name="Ovrebo C."/>
            <person name="Racz N."/>
            <person name="Riley R."/>
            <person name="Savchenko A."/>
            <person name="Shiryaev A."/>
            <person name="Soop K."/>
            <person name="Spirin V."/>
            <person name="Szebenyi C."/>
            <person name="Tomsovsky M."/>
            <person name="Tulloss R.E."/>
            <person name="Uehling J."/>
            <person name="Grigoriev I.V."/>
            <person name="Vagvolgyi C."/>
            <person name="Papp T."/>
            <person name="Martin F.M."/>
            <person name="Miettinen O."/>
            <person name="Hibbett D.S."/>
            <person name="Nagy L.G."/>
        </authorList>
    </citation>
    <scope>NUCLEOTIDE SEQUENCE [LARGE SCALE GENOMIC DNA]</scope>
    <source>
        <strain evidence="2 3">HHB13444</strain>
    </source>
</reference>
<keyword evidence="3" id="KW-1185">Reference proteome</keyword>
<proteinExistence type="predicted"/>
<accession>A0A5C3P7W7</accession>
<evidence type="ECO:0000313" key="3">
    <source>
        <dbReference type="Proteomes" id="UP000308197"/>
    </source>
</evidence>
<evidence type="ECO:0000313" key="2">
    <source>
        <dbReference type="EMBL" id="TFK85007.1"/>
    </source>
</evidence>
<dbReference type="Proteomes" id="UP000308197">
    <property type="component" value="Unassembled WGS sequence"/>
</dbReference>
<gene>
    <name evidence="2" type="ORF">K466DRAFT_495558</name>
</gene>